<dbReference type="CDD" id="cd19608">
    <property type="entry name" value="GH113_mannanase-like"/>
    <property type="match status" value="1"/>
</dbReference>
<organism evidence="1 2">
    <name type="scientific">Pelagerythrobacter marinus</name>
    <dbReference type="NCBI Taxonomy" id="538382"/>
    <lineage>
        <taxon>Bacteria</taxon>
        <taxon>Pseudomonadati</taxon>
        <taxon>Pseudomonadota</taxon>
        <taxon>Alphaproteobacteria</taxon>
        <taxon>Sphingomonadales</taxon>
        <taxon>Erythrobacteraceae</taxon>
        <taxon>Pelagerythrobacter</taxon>
    </lineage>
</organism>
<gene>
    <name evidence="1" type="ORF">GRI72_00185</name>
</gene>
<reference evidence="1 2" key="1">
    <citation type="submission" date="2019-12" db="EMBL/GenBank/DDBJ databases">
        <title>Genomic-based taxomic classification of the family Erythrobacteraceae.</title>
        <authorList>
            <person name="Xu L."/>
        </authorList>
    </citation>
    <scope>NUCLEOTIDE SEQUENCE [LARGE SCALE GENOMIC DNA]</scope>
    <source>
        <strain evidence="1 2">H32</strain>
    </source>
</reference>
<name>A0ABW9URN9_9SPHN</name>
<proteinExistence type="predicted"/>
<evidence type="ECO:0000313" key="2">
    <source>
        <dbReference type="Proteomes" id="UP000444401"/>
    </source>
</evidence>
<dbReference type="InterPro" id="IPR017853">
    <property type="entry name" value="GH"/>
</dbReference>
<dbReference type="SUPFAM" id="SSF51445">
    <property type="entry name" value="(Trans)glycosidases"/>
    <property type="match status" value="1"/>
</dbReference>
<dbReference type="EMBL" id="WTYO01000001">
    <property type="protein sequence ID" value="MXO67255.1"/>
    <property type="molecule type" value="Genomic_DNA"/>
</dbReference>
<protein>
    <submittedName>
        <fullName evidence="1">Glycosidase-like protein</fullName>
    </submittedName>
</protein>
<dbReference type="Proteomes" id="UP000444401">
    <property type="component" value="Unassembled WGS sequence"/>
</dbReference>
<dbReference type="Gene3D" id="3.20.20.80">
    <property type="entry name" value="Glycosidases"/>
    <property type="match status" value="1"/>
</dbReference>
<keyword evidence="2" id="KW-1185">Reference proteome</keyword>
<dbReference type="InterPro" id="IPR055151">
    <property type="entry name" value="GH113"/>
</dbReference>
<accession>A0ABW9URN9</accession>
<dbReference type="RefSeq" id="WP_160731938.1">
    <property type="nucleotide sequence ID" value="NZ_WTYO01000001.1"/>
</dbReference>
<comment type="caution">
    <text evidence="1">The sequence shown here is derived from an EMBL/GenBank/DDBJ whole genome shotgun (WGS) entry which is preliminary data.</text>
</comment>
<sequence>MKTGVNMIETASAHFGSGAARASFERLARAGARVVALVPFFWQSHPGDPALVRGSALPAERLRLGMAEAARVGLEIVVKPHVWVPGNWAGSIAFDREEAWRQWFAAYERALLDCADTAREGGAQVLSVGTELAQTSARAEWHDMIARVREAFPGRLTYVAHNAQEAQRIGFWDRLDIVALSAYPALGRPTQRQAWRRAMTAQVGALRSLAERHGKAAWLGEIGLRSAEGATARPWESAEERAAAPDPALQRDVLRLWLDVARGGGIETALVWRWLSDPAGGGPADTDFTIQNKPAQGLLAGR</sequence>
<dbReference type="Pfam" id="PF22612">
    <property type="entry name" value="GH113"/>
    <property type="match status" value="1"/>
</dbReference>
<evidence type="ECO:0000313" key="1">
    <source>
        <dbReference type="EMBL" id="MXO67255.1"/>
    </source>
</evidence>